<dbReference type="InterPro" id="IPR010230">
    <property type="entry name" value="FeS-cluster_ATPase_SufC"/>
</dbReference>
<keyword evidence="3" id="KW-0067">ATP-binding</keyword>
<dbReference type="PROSITE" id="PS50893">
    <property type="entry name" value="ABC_TRANSPORTER_2"/>
    <property type="match status" value="1"/>
</dbReference>
<evidence type="ECO:0000256" key="3">
    <source>
        <dbReference type="ARBA" id="ARBA00022840"/>
    </source>
</evidence>
<evidence type="ECO:0000259" key="4">
    <source>
        <dbReference type="PROSITE" id="PS50893"/>
    </source>
</evidence>
<keyword evidence="2" id="KW-0547">Nucleotide-binding</keyword>
<dbReference type="PANTHER" id="PTHR43204:SF1">
    <property type="entry name" value="ABC TRANSPORTER I FAMILY MEMBER 6, CHLOROPLASTIC"/>
    <property type="match status" value="1"/>
</dbReference>
<dbReference type="SUPFAM" id="SSF52540">
    <property type="entry name" value="P-loop containing nucleoside triphosphate hydrolases"/>
    <property type="match status" value="1"/>
</dbReference>
<proteinExistence type="inferred from homology"/>
<dbReference type="Pfam" id="PF00005">
    <property type="entry name" value="ABC_tran"/>
    <property type="match status" value="1"/>
</dbReference>
<dbReference type="Gene3D" id="3.40.50.300">
    <property type="entry name" value="P-loop containing nucleotide triphosphate hydrolases"/>
    <property type="match status" value="1"/>
</dbReference>
<gene>
    <name evidence="5" type="primary">sufC</name>
    <name evidence="5" type="ORF">H359_0122</name>
</gene>
<organism evidence="5 6">
    <name type="scientific">Chlamydia ibidis 10-1398/6</name>
    <dbReference type="NCBI Taxonomy" id="1046581"/>
    <lineage>
        <taxon>Bacteria</taxon>
        <taxon>Pseudomonadati</taxon>
        <taxon>Chlamydiota</taxon>
        <taxon>Chlamydiia</taxon>
        <taxon>Chlamydiales</taxon>
        <taxon>Chlamydiaceae</taxon>
        <taxon>Chlamydia/Chlamydophila group</taxon>
        <taxon>Chlamydia</taxon>
    </lineage>
</organism>
<name>A0ABN0N0L0_9CHLA</name>
<dbReference type="InterPro" id="IPR027417">
    <property type="entry name" value="P-loop_NTPase"/>
</dbReference>
<evidence type="ECO:0000256" key="1">
    <source>
        <dbReference type="ARBA" id="ARBA00006216"/>
    </source>
</evidence>
<dbReference type="InterPro" id="IPR003439">
    <property type="entry name" value="ABC_transporter-like_ATP-bd"/>
</dbReference>
<dbReference type="NCBIfam" id="TIGR01978">
    <property type="entry name" value="sufC"/>
    <property type="match status" value="1"/>
</dbReference>
<comment type="similarity">
    <text evidence="1">Belongs to the ABC transporter superfamily. Ycf16 family.</text>
</comment>
<accession>A0ABN0N0L0</accession>
<dbReference type="CDD" id="cd03217">
    <property type="entry name" value="ABC_FeS_Assembly"/>
    <property type="match status" value="1"/>
</dbReference>
<dbReference type="EMBL" id="APJW01000001">
    <property type="protein sequence ID" value="EQM63135.1"/>
    <property type="molecule type" value="Genomic_DNA"/>
</dbReference>
<protein>
    <submittedName>
        <fullName evidence="5">FeS assembly ATPase SufC</fullName>
    </submittedName>
</protein>
<comment type="caution">
    <text evidence="5">The sequence shown here is derived from an EMBL/GenBank/DDBJ whole genome shotgun (WGS) entry which is preliminary data.</text>
</comment>
<dbReference type="PANTHER" id="PTHR43204">
    <property type="entry name" value="ABC TRANSPORTER I FAMILY MEMBER 6, CHLOROPLASTIC"/>
    <property type="match status" value="1"/>
</dbReference>
<dbReference type="RefSeq" id="WP_020370770.1">
    <property type="nucleotide sequence ID" value="NZ_APJW01000001.1"/>
</dbReference>
<dbReference type="Proteomes" id="UP000016064">
    <property type="component" value="Unassembled WGS sequence"/>
</dbReference>
<keyword evidence="6" id="KW-1185">Reference proteome</keyword>
<evidence type="ECO:0000256" key="2">
    <source>
        <dbReference type="ARBA" id="ARBA00022741"/>
    </source>
</evidence>
<evidence type="ECO:0000313" key="6">
    <source>
        <dbReference type="Proteomes" id="UP000016064"/>
    </source>
</evidence>
<feature type="domain" description="ABC transporter" evidence="4">
    <location>
        <begin position="2"/>
        <end position="250"/>
    </location>
</feature>
<evidence type="ECO:0000313" key="5">
    <source>
        <dbReference type="EMBL" id="EQM63135.1"/>
    </source>
</evidence>
<sequence length="255" mass="28786">MLHIENLHVYCNDVKILHDLSLHIGPGELHIIMGPNGAGKSTFAKVLSGDDSVAVASGSLRIFEEDLLDKAPEERAQLGLFVGFQVPPEIPGVNNKLFLKDAYNACRRSKQAEEIGEEEFDLFLTSLQETYDFVPFSHFLERDVNEGFSGGERKKNEIWQMLVLEPEMVFLDEPDSGLDVDSLRFICKTIEKYRSLHPKCSLCIITHNPKLGQLLRPDYVHILLEGSIVQSGDITLMQELEHKSYHEVLEHASRG</sequence>
<reference evidence="5 6" key="1">
    <citation type="submission" date="2013-07" db="EMBL/GenBank/DDBJ databases">
        <title>Isolation of a new Chlamydia species from the feral Sacred Ibis (Threskiornis aethiopicus): Chlamydia ibidis.</title>
        <authorList>
            <person name="Vorimore F."/>
            <person name="Hsia R.-C."/>
            <person name="Huot-Creasy H."/>
            <person name="Bastian S."/>
            <person name="Deruyter L."/>
            <person name="Passet A."/>
            <person name="Sachse K."/>
            <person name="Bavoil P."/>
            <person name="Myers G."/>
            <person name="Laroucau K."/>
        </authorList>
    </citation>
    <scope>NUCLEOTIDE SEQUENCE [LARGE SCALE GENOMIC DNA]</scope>
    <source>
        <strain evidence="5 6">10-1398/6</strain>
    </source>
</reference>